<evidence type="ECO:0000256" key="1">
    <source>
        <dbReference type="SAM" id="MobiDB-lite"/>
    </source>
</evidence>
<sequence length="214" mass="23498">MRHVLMAARSPDAANDSTSNHEPSAFQNYGIPTLAIDELRSARGAAANGKIKKQMVETRSPAGPAETEGFPAQKARVTPAQRNRNPSAFSWISRITRDAAEATFHRSGTAQWRAESSYWYLRMGKAKRVKQVERDFTIHEHTLRVALGAGTQNPRGKQSTDWCATFDRDRRCDYLAASPLATLIEAPSFGHGQPAIISSLPGCPITALKHPQFG</sequence>
<accession>A0A5S6Q8C6</accession>
<evidence type="ECO:0000313" key="2">
    <source>
        <dbReference type="Proteomes" id="UP000046395"/>
    </source>
</evidence>
<feature type="region of interest" description="Disordered" evidence="1">
    <location>
        <begin position="50"/>
        <end position="83"/>
    </location>
</feature>
<feature type="region of interest" description="Disordered" evidence="1">
    <location>
        <begin position="1"/>
        <end position="26"/>
    </location>
</feature>
<dbReference type="AlphaFoldDB" id="A0A5S6Q8C6"/>
<organism evidence="2 3">
    <name type="scientific">Trichuris muris</name>
    <name type="common">Mouse whipworm</name>
    <dbReference type="NCBI Taxonomy" id="70415"/>
    <lineage>
        <taxon>Eukaryota</taxon>
        <taxon>Metazoa</taxon>
        <taxon>Ecdysozoa</taxon>
        <taxon>Nematoda</taxon>
        <taxon>Enoplea</taxon>
        <taxon>Dorylaimia</taxon>
        <taxon>Trichinellida</taxon>
        <taxon>Trichuridae</taxon>
        <taxon>Trichuris</taxon>
    </lineage>
</organism>
<feature type="compositionally biased region" description="Polar residues" evidence="1">
    <location>
        <begin position="15"/>
        <end position="26"/>
    </location>
</feature>
<reference evidence="3" key="1">
    <citation type="submission" date="2019-12" db="UniProtKB">
        <authorList>
            <consortium name="WormBaseParasite"/>
        </authorList>
    </citation>
    <scope>IDENTIFICATION</scope>
</reference>
<name>A0A5S6Q8C6_TRIMR</name>
<proteinExistence type="predicted"/>
<protein>
    <submittedName>
        <fullName evidence="3">Uncharacterized protein</fullName>
    </submittedName>
</protein>
<keyword evidence="2" id="KW-1185">Reference proteome</keyword>
<dbReference type="Proteomes" id="UP000046395">
    <property type="component" value="Unassembled WGS sequence"/>
</dbReference>
<dbReference type="WBParaSite" id="TMUE_1000003375.1">
    <property type="protein sequence ID" value="TMUE_1000003375.1"/>
    <property type="gene ID" value="WBGene00298697"/>
</dbReference>
<evidence type="ECO:0000313" key="3">
    <source>
        <dbReference type="WBParaSite" id="TMUE_1000003375.1"/>
    </source>
</evidence>